<dbReference type="AlphaFoldDB" id="A0A1W6N4S7"/>
<keyword evidence="6" id="KW-0328">Glycosyltransferase</keyword>
<organism evidence="6 7">
    <name type="scientific">Candidatus Nucleicultrix amoebiphila FS5</name>
    <dbReference type="NCBI Taxonomy" id="1414854"/>
    <lineage>
        <taxon>Bacteria</taxon>
        <taxon>Pseudomonadati</taxon>
        <taxon>Pseudomonadota</taxon>
        <taxon>Alphaproteobacteria</taxon>
        <taxon>Holosporales</taxon>
        <taxon>Candidatus Nucleicultricaceae</taxon>
        <taxon>Candidatus Nucleicultrix</taxon>
    </lineage>
</organism>
<reference evidence="6 7" key="1">
    <citation type="submission" date="2014-06" db="EMBL/GenBank/DDBJ databases">
        <title>The genome of the endonuclear symbiont Nucleicultrix amoebiphila.</title>
        <authorList>
            <person name="Schulz F."/>
            <person name="Horn M."/>
        </authorList>
    </citation>
    <scope>NUCLEOTIDE SEQUENCE [LARGE SCALE GENOMIC DNA]</scope>
    <source>
        <strain evidence="6 7">FS5</strain>
    </source>
</reference>
<protein>
    <submittedName>
        <fullName evidence="6">Orotate phosphoribosyltransferase</fullName>
    </submittedName>
</protein>
<dbReference type="GO" id="GO:0016757">
    <property type="term" value="F:glycosyltransferase activity"/>
    <property type="evidence" value="ECO:0007669"/>
    <property type="project" value="UniProtKB-KW"/>
</dbReference>
<keyword evidence="2 5" id="KW-0812">Transmembrane</keyword>
<dbReference type="InterPro" id="IPR019109">
    <property type="entry name" value="MamF_MmsF"/>
</dbReference>
<evidence type="ECO:0000313" key="7">
    <source>
        <dbReference type="Proteomes" id="UP000237351"/>
    </source>
</evidence>
<feature type="transmembrane region" description="Helical" evidence="5">
    <location>
        <begin position="52"/>
        <end position="78"/>
    </location>
</feature>
<comment type="subcellular location">
    <subcellularLocation>
        <location evidence="1">Membrane</location>
        <topology evidence="1">Multi-pass membrane protein</topology>
    </subcellularLocation>
</comment>
<keyword evidence="4 5" id="KW-0472">Membrane</keyword>
<evidence type="ECO:0000256" key="3">
    <source>
        <dbReference type="ARBA" id="ARBA00022989"/>
    </source>
</evidence>
<gene>
    <name evidence="6" type="ORF">GQ61_05710</name>
</gene>
<accession>A0A1W6N4S7</accession>
<dbReference type="KEGG" id="naf:GQ61_05710"/>
<dbReference type="EMBL" id="CP008743">
    <property type="protein sequence ID" value="ARN84865.1"/>
    <property type="molecule type" value="Genomic_DNA"/>
</dbReference>
<proteinExistence type="predicted"/>
<evidence type="ECO:0000256" key="5">
    <source>
        <dbReference type="SAM" id="Phobius"/>
    </source>
</evidence>
<dbReference type="STRING" id="1414854.GQ61_05710"/>
<keyword evidence="3 5" id="KW-1133">Transmembrane helix</keyword>
<evidence type="ECO:0000256" key="4">
    <source>
        <dbReference type="ARBA" id="ARBA00023136"/>
    </source>
</evidence>
<evidence type="ECO:0000256" key="1">
    <source>
        <dbReference type="ARBA" id="ARBA00004141"/>
    </source>
</evidence>
<dbReference type="Proteomes" id="UP000237351">
    <property type="component" value="Chromosome"/>
</dbReference>
<name>A0A1W6N4S7_9PROT</name>
<evidence type="ECO:0000256" key="2">
    <source>
        <dbReference type="ARBA" id="ARBA00022692"/>
    </source>
</evidence>
<dbReference type="Pfam" id="PF09685">
    <property type="entry name" value="MamF_MmsF"/>
    <property type="match status" value="1"/>
</dbReference>
<keyword evidence="6" id="KW-0808">Transferase</keyword>
<feature type="transmembrane region" description="Helical" evidence="5">
    <location>
        <begin position="12"/>
        <end position="31"/>
    </location>
</feature>
<evidence type="ECO:0000313" key="6">
    <source>
        <dbReference type="EMBL" id="ARN84865.1"/>
    </source>
</evidence>
<keyword evidence="7" id="KW-1185">Reference proteome</keyword>
<sequence>MWATFCHLSGLAGYLIPFGHLIAPLIIWLMKRQDSDLIDRNGKEALNFQLSVTLYGVVASILIFVLVGLALLFALAIFQAVCVIIASIKTNDGIAYRYPLTIRFIQ</sequence>